<evidence type="ECO:0000256" key="1">
    <source>
        <dbReference type="ARBA" id="ARBA00093634"/>
    </source>
</evidence>
<dbReference type="PANTHER" id="PTHR31996:SF2">
    <property type="entry name" value="COILED-COIL DOMAIN-CONTAINING PROTEIN 115"/>
    <property type="match status" value="1"/>
</dbReference>
<sequence>MGTGLCGTPLKSRIRGAGVGICGVGSETTKLRKRAGGGVGRDWLGFRFRGLGEWAGLLLGFGQSDIVLLSLKEHMYSGWLELVSARHSMGASRVNSSLLDLKVHSASTSLQVTPDIVDSMEEQPHFILRKWGSLYDGKCSYEDQNSKVDGLQGKSGSPLPRIGENPSFLVQKKRSRSLSVFGTLVSPQLRAAQLSFETALETLVEIANMRSTMLSTFNGVHKELGVAKEIR</sequence>
<dbReference type="GO" id="GO:0070072">
    <property type="term" value="P:vacuolar proton-transporting V-type ATPase complex assembly"/>
    <property type="evidence" value="ECO:0007669"/>
    <property type="project" value="InterPro"/>
</dbReference>
<evidence type="ECO:0000313" key="2">
    <source>
        <dbReference type="EMBL" id="KAF2310241.1"/>
    </source>
</evidence>
<keyword evidence="3" id="KW-1185">Reference proteome</keyword>
<comment type="caution">
    <text evidence="2">The sequence shown here is derived from an EMBL/GenBank/DDBJ whole genome shotgun (WGS) entry which is preliminary data.</text>
</comment>
<dbReference type="GO" id="GO:0051082">
    <property type="term" value="F:unfolded protein binding"/>
    <property type="evidence" value="ECO:0007669"/>
    <property type="project" value="TreeGrafter"/>
</dbReference>
<proteinExistence type="predicted"/>
<evidence type="ECO:0000313" key="3">
    <source>
        <dbReference type="Proteomes" id="UP000467840"/>
    </source>
</evidence>
<reference evidence="2 3" key="1">
    <citation type="journal article" date="2020" name="Mol. Plant">
        <title>The Chromosome-Based Rubber Tree Genome Provides New Insights into Spurge Genome Evolution and Rubber Biosynthesis.</title>
        <authorList>
            <person name="Liu J."/>
            <person name="Shi C."/>
            <person name="Shi C.C."/>
            <person name="Li W."/>
            <person name="Zhang Q.J."/>
            <person name="Zhang Y."/>
            <person name="Li K."/>
            <person name="Lu H.F."/>
            <person name="Shi C."/>
            <person name="Zhu S.T."/>
            <person name="Xiao Z.Y."/>
            <person name="Nan H."/>
            <person name="Yue Y."/>
            <person name="Zhu X.G."/>
            <person name="Wu Y."/>
            <person name="Hong X.N."/>
            <person name="Fan G.Y."/>
            <person name="Tong Y."/>
            <person name="Zhang D."/>
            <person name="Mao C.L."/>
            <person name="Liu Y.L."/>
            <person name="Hao S.J."/>
            <person name="Liu W.Q."/>
            <person name="Lv M.Q."/>
            <person name="Zhang H.B."/>
            <person name="Liu Y."/>
            <person name="Hu-Tang G.R."/>
            <person name="Wang J.P."/>
            <person name="Wang J.H."/>
            <person name="Sun Y.H."/>
            <person name="Ni S.B."/>
            <person name="Chen W.B."/>
            <person name="Zhang X.C."/>
            <person name="Jiao Y.N."/>
            <person name="Eichler E.E."/>
            <person name="Li G.H."/>
            <person name="Liu X."/>
            <person name="Gao L.Z."/>
        </authorList>
    </citation>
    <scope>NUCLEOTIDE SEQUENCE [LARGE SCALE GENOMIC DNA]</scope>
    <source>
        <strain evidence="3">cv. GT1</strain>
        <tissue evidence="2">Leaf</tissue>
    </source>
</reference>
<accession>A0A6A6M910</accession>
<dbReference type="EMBL" id="JAAGAX010000006">
    <property type="protein sequence ID" value="KAF2310241.1"/>
    <property type="molecule type" value="Genomic_DNA"/>
</dbReference>
<gene>
    <name evidence="2" type="ORF">GH714_007379</name>
</gene>
<dbReference type="AlphaFoldDB" id="A0A6A6M910"/>
<dbReference type="PANTHER" id="PTHR31996">
    <property type="entry name" value="COILED-COIL DOMAIN-CONTAINING PROTEIN 115"/>
    <property type="match status" value="1"/>
</dbReference>
<protein>
    <recommendedName>
        <fullName evidence="1">Vacuolar ATPase assembly protein VMA22</fullName>
    </recommendedName>
</protein>
<organism evidence="2 3">
    <name type="scientific">Hevea brasiliensis</name>
    <name type="common">Para rubber tree</name>
    <name type="synonym">Siphonia brasiliensis</name>
    <dbReference type="NCBI Taxonomy" id="3981"/>
    <lineage>
        <taxon>Eukaryota</taxon>
        <taxon>Viridiplantae</taxon>
        <taxon>Streptophyta</taxon>
        <taxon>Embryophyta</taxon>
        <taxon>Tracheophyta</taxon>
        <taxon>Spermatophyta</taxon>
        <taxon>Magnoliopsida</taxon>
        <taxon>eudicotyledons</taxon>
        <taxon>Gunneridae</taxon>
        <taxon>Pentapetalae</taxon>
        <taxon>rosids</taxon>
        <taxon>fabids</taxon>
        <taxon>Malpighiales</taxon>
        <taxon>Euphorbiaceae</taxon>
        <taxon>Crotonoideae</taxon>
        <taxon>Micrandreae</taxon>
        <taxon>Hevea</taxon>
    </lineage>
</organism>
<dbReference type="InterPro" id="IPR040357">
    <property type="entry name" value="Vma22/CCDC115"/>
</dbReference>
<name>A0A6A6M910_HEVBR</name>
<dbReference type="Proteomes" id="UP000467840">
    <property type="component" value="Chromosome 14"/>
</dbReference>